<accession>A0A4R8XLW4</accession>
<feature type="region of interest" description="Disordered" evidence="1">
    <location>
        <begin position="1"/>
        <end position="39"/>
    </location>
</feature>
<dbReference type="AlphaFoldDB" id="A0A4R8XLW4"/>
<dbReference type="Proteomes" id="UP000298433">
    <property type="component" value="Unassembled WGS sequence"/>
</dbReference>
<protein>
    <submittedName>
        <fullName evidence="2">Uncharacterized protein</fullName>
    </submittedName>
</protein>
<sequence length="82" mass="8896">MNGDGTQSEPIQDQHSQSNEDKVAGILAQEEADLAGHSEPQVLDALRERFADAGHTVSEEALQEHARRIAGLDPNDFSSKTQ</sequence>
<dbReference type="RefSeq" id="WP_134371316.1">
    <property type="nucleotide sequence ID" value="NZ_SOGN01000071.1"/>
</dbReference>
<evidence type="ECO:0000256" key="1">
    <source>
        <dbReference type="SAM" id="MobiDB-lite"/>
    </source>
</evidence>
<dbReference type="EMBL" id="SOGN01000071">
    <property type="protein sequence ID" value="TFC75832.1"/>
    <property type="molecule type" value="Genomic_DNA"/>
</dbReference>
<gene>
    <name evidence="2" type="ORF">E3T23_14935</name>
</gene>
<feature type="region of interest" description="Disordered" evidence="1">
    <location>
        <begin position="56"/>
        <end position="82"/>
    </location>
</feature>
<evidence type="ECO:0000313" key="2">
    <source>
        <dbReference type="EMBL" id="TFC75832.1"/>
    </source>
</evidence>
<keyword evidence="3" id="KW-1185">Reference proteome</keyword>
<name>A0A4R8XLW4_9MICO</name>
<dbReference type="OrthoDB" id="5118726at2"/>
<proteinExistence type="predicted"/>
<organism evidence="2 3">
    <name type="scientific">Cryobacterium cheniae</name>
    <dbReference type="NCBI Taxonomy" id="1259262"/>
    <lineage>
        <taxon>Bacteria</taxon>
        <taxon>Bacillati</taxon>
        <taxon>Actinomycetota</taxon>
        <taxon>Actinomycetes</taxon>
        <taxon>Micrococcales</taxon>
        <taxon>Microbacteriaceae</taxon>
        <taxon>Cryobacterium</taxon>
    </lineage>
</organism>
<evidence type="ECO:0000313" key="3">
    <source>
        <dbReference type="Proteomes" id="UP000298433"/>
    </source>
</evidence>
<reference evidence="2 3" key="1">
    <citation type="submission" date="2019-03" db="EMBL/GenBank/DDBJ databases">
        <title>Genomics of glacier-inhabiting Cryobacterium strains.</title>
        <authorList>
            <person name="Liu Q."/>
            <person name="Xin Y.-H."/>
        </authorList>
    </citation>
    <scope>NUCLEOTIDE SEQUENCE [LARGE SCALE GENOMIC DNA]</scope>
    <source>
        <strain evidence="2 3">TMT2-48-2</strain>
    </source>
</reference>
<feature type="compositionally biased region" description="Polar residues" evidence="1">
    <location>
        <begin position="1"/>
        <end position="17"/>
    </location>
</feature>
<comment type="caution">
    <text evidence="2">The sequence shown here is derived from an EMBL/GenBank/DDBJ whole genome shotgun (WGS) entry which is preliminary data.</text>
</comment>